<organism evidence="9 10">
    <name type="scientific">Nocardioides gansuensis</name>
    <dbReference type="NCBI Taxonomy" id="2138300"/>
    <lineage>
        <taxon>Bacteria</taxon>
        <taxon>Bacillati</taxon>
        <taxon>Actinomycetota</taxon>
        <taxon>Actinomycetes</taxon>
        <taxon>Propionibacteriales</taxon>
        <taxon>Nocardioidaceae</taxon>
        <taxon>Nocardioides</taxon>
    </lineage>
</organism>
<evidence type="ECO:0000256" key="7">
    <source>
        <dbReference type="RuleBase" id="RU363032"/>
    </source>
</evidence>
<evidence type="ECO:0000313" key="9">
    <source>
        <dbReference type="EMBL" id="PVG84807.1"/>
    </source>
</evidence>
<dbReference type="GO" id="GO:0005886">
    <property type="term" value="C:plasma membrane"/>
    <property type="evidence" value="ECO:0007669"/>
    <property type="project" value="UniProtKB-SubCell"/>
</dbReference>
<evidence type="ECO:0000256" key="5">
    <source>
        <dbReference type="ARBA" id="ARBA00022989"/>
    </source>
</evidence>
<reference evidence="9 10" key="1">
    <citation type="submission" date="2018-04" db="EMBL/GenBank/DDBJ databases">
        <title>Genome of Nocardioides gansuensis WSJ-1.</title>
        <authorList>
            <person name="Wu S."/>
            <person name="Wang G."/>
        </authorList>
    </citation>
    <scope>NUCLEOTIDE SEQUENCE [LARGE SCALE GENOMIC DNA]</scope>
    <source>
        <strain evidence="9 10">WSJ-1</strain>
    </source>
</reference>
<dbReference type="InterPro" id="IPR035906">
    <property type="entry name" value="MetI-like_sf"/>
</dbReference>
<dbReference type="Gene3D" id="1.10.3720.10">
    <property type="entry name" value="MetI-like"/>
    <property type="match status" value="1"/>
</dbReference>
<feature type="transmembrane region" description="Helical" evidence="7">
    <location>
        <begin position="164"/>
        <end position="184"/>
    </location>
</feature>
<evidence type="ECO:0000256" key="1">
    <source>
        <dbReference type="ARBA" id="ARBA00004651"/>
    </source>
</evidence>
<keyword evidence="2 7" id="KW-0813">Transport</keyword>
<evidence type="ECO:0000313" key="10">
    <source>
        <dbReference type="Proteomes" id="UP000246018"/>
    </source>
</evidence>
<feature type="transmembrane region" description="Helical" evidence="7">
    <location>
        <begin position="33"/>
        <end position="54"/>
    </location>
</feature>
<keyword evidence="4 7" id="KW-0812">Transmembrane</keyword>
<comment type="similarity">
    <text evidence="7">Belongs to the binding-protein-dependent transport system permease family.</text>
</comment>
<dbReference type="CDD" id="cd06261">
    <property type="entry name" value="TM_PBP2"/>
    <property type="match status" value="1"/>
</dbReference>
<dbReference type="SUPFAM" id="SSF161098">
    <property type="entry name" value="MetI-like"/>
    <property type="match status" value="1"/>
</dbReference>
<proteinExistence type="inferred from homology"/>
<dbReference type="PROSITE" id="PS50928">
    <property type="entry name" value="ABC_TM1"/>
    <property type="match status" value="1"/>
</dbReference>
<evidence type="ECO:0000256" key="3">
    <source>
        <dbReference type="ARBA" id="ARBA00022475"/>
    </source>
</evidence>
<dbReference type="PANTHER" id="PTHR43744">
    <property type="entry name" value="ABC TRANSPORTER PERMEASE PROTEIN MG189-RELATED-RELATED"/>
    <property type="match status" value="1"/>
</dbReference>
<evidence type="ECO:0000256" key="6">
    <source>
        <dbReference type="ARBA" id="ARBA00023136"/>
    </source>
</evidence>
<comment type="caution">
    <text evidence="9">The sequence shown here is derived from an EMBL/GenBank/DDBJ whole genome shotgun (WGS) entry which is preliminary data.</text>
</comment>
<keyword evidence="6 7" id="KW-0472">Membrane</keyword>
<evidence type="ECO:0000259" key="8">
    <source>
        <dbReference type="PROSITE" id="PS50928"/>
    </source>
</evidence>
<dbReference type="Proteomes" id="UP000246018">
    <property type="component" value="Unassembled WGS sequence"/>
</dbReference>
<accession>A0A2T8FGI4</accession>
<protein>
    <submittedName>
        <fullName evidence="9">Sugar ABC transporter permease</fullName>
    </submittedName>
</protein>
<sequence length="300" mass="32649">MVSVQVAPSASLRSETRVPVPAGRRRLHVARRAAPALVTAIVLVQIYPLVWVFLTSLRPAGEFAAGNPFSLPTDLTLENYRRAWEMAPLPTFIINSLVVTVVSNVLIVGLGMMAAYALTVLGFRGSKVVLGLFLIGIIVPVHVALVPLFITYSRVGLLDTYQSMILPLAGFSLPMSVYLFSSFYSYIPRETYEAAELDGAGPYRIFLQITAPLSSNTVITVVFVNSIFIWNDFVFANTFVLSENLKTIPLGLQNYMGAMGSMDWTATFAAVCVTVTPLLLIFLVLNKAIIYGLESGATKG</sequence>
<feature type="transmembrane region" description="Helical" evidence="7">
    <location>
        <begin position="128"/>
        <end position="152"/>
    </location>
</feature>
<gene>
    <name evidence="9" type="ORF">DDE18_00030</name>
</gene>
<evidence type="ECO:0000256" key="2">
    <source>
        <dbReference type="ARBA" id="ARBA00022448"/>
    </source>
</evidence>
<keyword evidence="10" id="KW-1185">Reference proteome</keyword>
<dbReference type="EMBL" id="QDGZ01000001">
    <property type="protein sequence ID" value="PVG84807.1"/>
    <property type="molecule type" value="Genomic_DNA"/>
</dbReference>
<dbReference type="InterPro" id="IPR000515">
    <property type="entry name" value="MetI-like"/>
</dbReference>
<dbReference type="Pfam" id="PF00528">
    <property type="entry name" value="BPD_transp_1"/>
    <property type="match status" value="1"/>
</dbReference>
<feature type="transmembrane region" description="Helical" evidence="7">
    <location>
        <begin position="264"/>
        <end position="285"/>
    </location>
</feature>
<name>A0A2T8FGI4_9ACTN</name>
<dbReference type="GO" id="GO:0055085">
    <property type="term" value="P:transmembrane transport"/>
    <property type="evidence" value="ECO:0007669"/>
    <property type="project" value="InterPro"/>
</dbReference>
<dbReference type="OrthoDB" id="61122at2"/>
<feature type="transmembrane region" description="Helical" evidence="7">
    <location>
        <begin position="92"/>
        <end position="116"/>
    </location>
</feature>
<comment type="subcellular location">
    <subcellularLocation>
        <location evidence="1 7">Cell membrane</location>
        <topology evidence="1 7">Multi-pass membrane protein</topology>
    </subcellularLocation>
</comment>
<feature type="domain" description="ABC transmembrane type-1" evidence="8">
    <location>
        <begin position="93"/>
        <end position="285"/>
    </location>
</feature>
<keyword evidence="5 7" id="KW-1133">Transmembrane helix</keyword>
<keyword evidence="3" id="KW-1003">Cell membrane</keyword>
<feature type="transmembrane region" description="Helical" evidence="7">
    <location>
        <begin position="205"/>
        <end position="230"/>
    </location>
</feature>
<evidence type="ECO:0000256" key="4">
    <source>
        <dbReference type="ARBA" id="ARBA00022692"/>
    </source>
</evidence>
<dbReference type="PANTHER" id="PTHR43744:SF12">
    <property type="entry name" value="ABC TRANSPORTER PERMEASE PROTEIN MG189-RELATED"/>
    <property type="match status" value="1"/>
</dbReference>
<dbReference type="AlphaFoldDB" id="A0A2T8FGI4"/>